<gene>
    <name evidence="2" type="ORF">EV199_4551</name>
</gene>
<dbReference type="SUPFAM" id="SSF109604">
    <property type="entry name" value="HD-domain/PDEase-like"/>
    <property type="match status" value="1"/>
</dbReference>
<name>A0A4Q7MX24_9BACT</name>
<accession>A0A4Q7MX24</accession>
<sequence>MDAISTAENLLLPFRSALGADYEKYRNHVLRVFLNCMILDHVPANQERYAIAAVYHDIGIWTDHTFDYLQPSIRQVEKYLSENGKQELIPEISAMIYWHHKIKPYQGEHEQTVEVFRKADWIDVSLGLLSYGGDKKTMASYRSQFPNRGFHFFLVKQAFKNFLKHPLNPIPVFKK</sequence>
<dbReference type="EMBL" id="SGXA01000002">
    <property type="protein sequence ID" value="RZS72629.1"/>
    <property type="molecule type" value="Genomic_DNA"/>
</dbReference>
<keyword evidence="3" id="KW-1185">Reference proteome</keyword>
<dbReference type="Proteomes" id="UP000293874">
    <property type="component" value="Unassembled WGS sequence"/>
</dbReference>
<comment type="caution">
    <text evidence="2">The sequence shown here is derived from an EMBL/GenBank/DDBJ whole genome shotgun (WGS) entry which is preliminary data.</text>
</comment>
<feature type="domain" description="HD" evidence="1">
    <location>
        <begin position="27"/>
        <end position="122"/>
    </location>
</feature>
<evidence type="ECO:0000313" key="2">
    <source>
        <dbReference type="EMBL" id="RZS72629.1"/>
    </source>
</evidence>
<dbReference type="AlphaFoldDB" id="A0A4Q7MX24"/>
<proteinExistence type="predicted"/>
<dbReference type="InterPro" id="IPR006674">
    <property type="entry name" value="HD_domain"/>
</dbReference>
<dbReference type="OrthoDB" id="459260at2"/>
<evidence type="ECO:0000259" key="1">
    <source>
        <dbReference type="Pfam" id="PF01966"/>
    </source>
</evidence>
<dbReference type="Pfam" id="PF01966">
    <property type="entry name" value="HD"/>
    <property type="match status" value="1"/>
</dbReference>
<dbReference type="Gene3D" id="1.10.3210.10">
    <property type="entry name" value="Hypothetical protein af1432"/>
    <property type="match status" value="1"/>
</dbReference>
<dbReference type="RefSeq" id="WP_130543024.1">
    <property type="nucleotide sequence ID" value="NZ_CP042431.1"/>
</dbReference>
<reference evidence="2 3" key="1">
    <citation type="submission" date="2019-02" db="EMBL/GenBank/DDBJ databases">
        <title>Genomic Encyclopedia of Type Strains, Phase IV (KMG-IV): sequencing the most valuable type-strain genomes for metagenomic binning, comparative biology and taxonomic classification.</title>
        <authorList>
            <person name="Goeker M."/>
        </authorList>
    </citation>
    <scope>NUCLEOTIDE SEQUENCE [LARGE SCALE GENOMIC DNA]</scope>
    <source>
        <strain evidence="2 3">DSM 18116</strain>
    </source>
</reference>
<evidence type="ECO:0000313" key="3">
    <source>
        <dbReference type="Proteomes" id="UP000293874"/>
    </source>
</evidence>
<protein>
    <submittedName>
        <fullName evidence="2">HD domain-containing protein</fullName>
    </submittedName>
</protein>
<organism evidence="2 3">
    <name type="scientific">Pseudobacter ginsenosidimutans</name>
    <dbReference type="NCBI Taxonomy" id="661488"/>
    <lineage>
        <taxon>Bacteria</taxon>
        <taxon>Pseudomonadati</taxon>
        <taxon>Bacteroidota</taxon>
        <taxon>Chitinophagia</taxon>
        <taxon>Chitinophagales</taxon>
        <taxon>Chitinophagaceae</taxon>
        <taxon>Pseudobacter</taxon>
    </lineage>
</organism>